<protein>
    <recommendedName>
        <fullName evidence="3">TRIM2_3</fullName>
    </recommendedName>
</protein>
<dbReference type="EMBL" id="CACVKT020006043">
    <property type="protein sequence ID" value="CAC5399682.1"/>
    <property type="molecule type" value="Genomic_DNA"/>
</dbReference>
<dbReference type="AlphaFoldDB" id="A0A6J8CXM2"/>
<sequence length="349" mass="38881">MVAFNKNISSLKDQEHKIKHCSTELENITKFASDLQTFLGMREIQSKVTDNECRLKSMIANKSLENVDIQLIINDKVQGLLASEKFGSITIKQSPSPCTNIHSKKIRQAQISAPNIMQPISNFSVNLKQKFDTPFEWPTGCSMTRTGTRDYLFTDYDATDLKLVSLNAEGGTVDISIPSTLRKAFDVECFNENKVAVTTGNPVEMIKVGYEVDVGIYIVDLTKRQATHFIDLPGYPYGITFNGTSLICCVQYKDIHVISCKDYSITTIPNTVTTESSYVSTHDDKIFYTYPEENKVSCCFFDGTPALAFQDETNLEYPRGITVDKQGNVFVVGLGSCNVLVLSSDGKHC</sequence>
<dbReference type="SUPFAM" id="SSF101898">
    <property type="entry name" value="NHL repeat"/>
    <property type="match status" value="1"/>
</dbReference>
<proteinExistence type="predicted"/>
<accession>A0A6J8CXM2</accession>
<evidence type="ECO:0000313" key="2">
    <source>
        <dbReference type="Proteomes" id="UP000507470"/>
    </source>
</evidence>
<dbReference type="Proteomes" id="UP000507470">
    <property type="component" value="Unassembled WGS sequence"/>
</dbReference>
<dbReference type="InterPro" id="IPR011042">
    <property type="entry name" value="6-blade_b-propeller_TolB-like"/>
</dbReference>
<dbReference type="Gene3D" id="2.120.10.30">
    <property type="entry name" value="TolB, C-terminal domain"/>
    <property type="match status" value="1"/>
</dbReference>
<gene>
    <name evidence="1" type="ORF">MCOR_33924</name>
</gene>
<name>A0A6J8CXM2_MYTCO</name>
<evidence type="ECO:0000313" key="1">
    <source>
        <dbReference type="EMBL" id="CAC5399682.1"/>
    </source>
</evidence>
<keyword evidence="2" id="KW-1185">Reference proteome</keyword>
<organism evidence="1 2">
    <name type="scientific">Mytilus coruscus</name>
    <name type="common">Sea mussel</name>
    <dbReference type="NCBI Taxonomy" id="42192"/>
    <lineage>
        <taxon>Eukaryota</taxon>
        <taxon>Metazoa</taxon>
        <taxon>Spiralia</taxon>
        <taxon>Lophotrochozoa</taxon>
        <taxon>Mollusca</taxon>
        <taxon>Bivalvia</taxon>
        <taxon>Autobranchia</taxon>
        <taxon>Pteriomorphia</taxon>
        <taxon>Mytilida</taxon>
        <taxon>Mytiloidea</taxon>
        <taxon>Mytilidae</taxon>
        <taxon>Mytilinae</taxon>
        <taxon>Mytilus</taxon>
    </lineage>
</organism>
<reference evidence="1 2" key="1">
    <citation type="submission" date="2020-06" db="EMBL/GenBank/DDBJ databases">
        <authorList>
            <person name="Li R."/>
            <person name="Bekaert M."/>
        </authorList>
    </citation>
    <scope>NUCLEOTIDE SEQUENCE [LARGE SCALE GENOMIC DNA]</scope>
    <source>
        <strain evidence="2">wild</strain>
    </source>
</reference>
<dbReference type="OrthoDB" id="6087280at2759"/>
<evidence type="ECO:0008006" key="3">
    <source>
        <dbReference type="Google" id="ProtNLM"/>
    </source>
</evidence>